<dbReference type="GO" id="GO:0005886">
    <property type="term" value="C:plasma membrane"/>
    <property type="evidence" value="ECO:0007669"/>
    <property type="project" value="UniProtKB-SubCell"/>
</dbReference>
<dbReference type="Pfam" id="PF08269">
    <property type="entry name" value="dCache_2"/>
    <property type="match status" value="1"/>
</dbReference>
<dbReference type="Proteomes" id="UP000191931">
    <property type="component" value="Unassembled WGS sequence"/>
</dbReference>
<accession>A0A1W1HFN0</accession>
<gene>
    <name evidence="3" type="ORF">MTBBW1_300008</name>
</gene>
<dbReference type="InterPro" id="IPR004010">
    <property type="entry name" value="Double_Cache_2"/>
</dbReference>
<dbReference type="AlphaFoldDB" id="A0A1W1HFN0"/>
<evidence type="ECO:0000259" key="2">
    <source>
        <dbReference type="Pfam" id="PF08269"/>
    </source>
</evidence>
<dbReference type="EMBL" id="FWEV01000224">
    <property type="protein sequence ID" value="SLM31277.1"/>
    <property type="molecule type" value="Genomic_DNA"/>
</dbReference>
<evidence type="ECO:0000313" key="3">
    <source>
        <dbReference type="EMBL" id="SLM31277.1"/>
    </source>
</evidence>
<feature type="domain" description="Double Cache" evidence="2">
    <location>
        <begin position="65"/>
        <end position="156"/>
    </location>
</feature>
<proteinExistence type="predicted"/>
<keyword evidence="1" id="KW-0732">Signal</keyword>
<dbReference type="STRING" id="1246637.MTBBW1_300008"/>
<protein>
    <submittedName>
        <fullName evidence="3">Putative Cache, type 2 domain protein</fullName>
    </submittedName>
</protein>
<feature type="chain" id="PRO_5012144908" evidence="1">
    <location>
        <begin position="24"/>
        <end position="158"/>
    </location>
</feature>
<sequence>MKSFKWFTVILVLSVFVSQIATSEELATKEECIQKCGEVAAIIKEKGADEAIKLVNDNSGPFVWKDTYVYIMDLEATIVAHGPQPKFIGKNLMGLKDPVSKQPWYPALFEKIKAGTNSGWFDYHWKKPNAEGVYTKNCYFEQAGDLVVFAGIYGDKVK</sequence>
<feature type="signal peptide" evidence="1">
    <location>
        <begin position="1"/>
        <end position="23"/>
    </location>
</feature>
<evidence type="ECO:0000256" key="1">
    <source>
        <dbReference type="SAM" id="SignalP"/>
    </source>
</evidence>
<dbReference type="Gene3D" id="3.30.450.20">
    <property type="entry name" value="PAS domain"/>
    <property type="match status" value="1"/>
</dbReference>
<name>A0A1W1HFN0_9BACT</name>
<evidence type="ECO:0000313" key="4">
    <source>
        <dbReference type="Proteomes" id="UP000191931"/>
    </source>
</evidence>
<reference evidence="3 4" key="1">
    <citation type="submission" date="2017-03" db="EMBL/GenBank/DDBJ databases">
        <authorList>
            <person name="Afonso C.L."/>
            <person name="Miller P.J."/>
            <person name="Scott M.A."/>
            <person name="Spackman E."/>
            <person name="Goraichik I."/>
            <person name="Dimitrov K.M."/>
            <person name="Suarez D.L."/>
            <person name="Swayne D.E."/>
        </authorList>
    </citation>
    <scope>NUCLEOTIDE SEQUENCE [LARGE SCALE GENOMIC DNA]</scope>
    <source>
        <strain evidence="3">PRJEB14757</strain>
    </source>
</reference>
<dbReference type="RefSeq" id="WP_186441078.1">
    <property type="nucleotide sequence ID" value="NZ_LT828541.1"/>
</dbReference>
<keyword evidence="4" id="KW-1185">Reference proteome</keyword>
<organism evidence="3 4">
    <name type="scientific">Desulfamplus magnetovallimortis</name>
    <dbReference type="NCBI Taxonomy" id="1246637"/>
    <lineage>
        <taxon>Bacteria</taxon>
        <taxon>Pseudomonadati</taxon>
        <taxon>Thermodesulfobacteriota</taxon>
        <taxon>Desulfobacteria</taxon>
        <taxon>Desulfobacterales</taxon>
        <taxon>Desulfobacteraceae</taxon>
        <taxon>Desulfamplus</taxon>
    </lineage>
</organism>